<accession>A0A1D2M6L8</accession>
<name>A0A1D2M6L8_ORCCI</name>
<proteinExistence type="predicted"/>
<feature type="region of interest" description="Disordered" evidence="1">
    <location>
        <begin position="1"/>
        <end position="31"/>
    </location>
</feature>
<protein>
    <submittedName>
        <fullName evidence="2">Uncharacterized protein</fullName>
    </submittedName>
</protein>
<dbReference type="EMBL" id="LJIJ01003393">
    <property type="protein sequence ID" value="ODM88613.1"/>
    <property type="molecule type" value="Genomic_DNA"/>
</dbReference>
<evidence type="ECO:0000256" key="1">
    <source>
        <dbReference type="SAM" id="MobiDB-lite"/>
    </source>
</evidence>
<dbReference type="Proteomes" id="UP000094527">
    <property type="component" value="Unassembled WGS sequence"/>
</dbReference>
<reference evidence="2 3" key="1">
    <citation type="journal article" date="2016" name="Genome Biol. Evol.">
        <title>Gene Family Evolution Reflects Adaptation to Soil Environmental Stressors in the Genome of the Collembolan Orchesella cincta.</title>
        <authorList>
            <person name="Faddeeva-Vakhrusheva A."/>
            <person name="Derks M.F."/>
            <person name="Anvar S.Y."/>
            <person name="Agamennone V."/>
            <person name="Suring W."/>
            <person name="Smit S."/>
            <person name="van Straalen N.M."/>
            <person name="Roelofs D."/>
        </authorList>
    </citation>
    <scope>NUCLEOTIDE SEQUENCE [LARGE SCALE GENOMIC DNA]</scope>
    <source>
        <tissue evidence="2">Mixed pool</tissue>
    </source>
</reference>
<evidence type="ECO:0000313" key="3">
    <source>
        <dbReference type="Proteomes" id="UP000094527"/>
    </source>
</evidence>
<comment type="caution">
    <text evidence="2">The sequence shown here is derived from an EMBL/GenBank/DDBJ whole genome shotgun (WGS) entry which is preliminary data.</text>
</comment>
<evidence type="ECO:0000313" key="2">
    <source>
        <dbReference type="EMBL" id="ODM88613.1"/>
    </source>
</evidence>
<dbReference type="AlphaFoldDB" id="A0A1D2M6L8"/>
<keyword evidence="3" id="KW-1185">Reference proteome</keyword>
<sequence>MLSIGKASEDEPELPVSPSPDDHVQEAQNSEFEVDHIKVEVEDPVSPTNDHDTEEDAEIFWTFVLIQFHNQTLLLWNLILLQASVVAFHPSDLVIP</sequence>
<gene>
    <name evidence="2" type="ORF">Ocin01_18069</name>
</gene>
<organism evidence="2 3">
    <name type="scientific">Orchesella cincta</name>
    <name type="common">Springtail</name>
    <name type="synonym">Podura cincta</name>
    <dbReference type="NCBI Taxonomy" id="48709"/>
    <lineage>
        <taxon>Eukaryota</taxon>
        <taxon>Metazoa</taxon>
        <taxon>Ecdysozoa</taxon>
        <taxon>Arthropoda</taxon>
        <taxon>Hexapoda</taxon>
        <taxon>Collembola</taxon>
        <taxon>Entomobryomorpha</taxon>
        <taxon>Entomobryoidea</taxon>
        <taxon>Orchesellidae</taxon>
        <taxon>Orchesellinae</taxon>
        <taxon>Orchesella</taxon>
    </lineage>
</organism>